<organism evidence="1">
    <name type="scientific">viral metagenome</name>
    <dbReference type="NCBI Taxonomy" id="1070528"/>
    <lineage>
        <taxon>unclassified sequences</taxon>
        <taxon>metagenomes</taxon>
        <taxon>organismal metagenomes</taxon>
    </lineage>
</organism>
<gene>
    <name evidence="1" type="ORF">TM448A00093_0098</name>
    <name evidence="2" type="ORF">TM448B00906_0009</name>
</gene>
<sequence length="71" mass="8451">MTGDQFKALLDLIMCSDPWPTDKNNQKTIEQLANEEADKRNYNDWIEAYHHFEEEQKLIDAEPRTENGYTF</sequence>
<dbReference type="EMBL" id="MT143975">
    <property type="protein sequence ID" value="QJA44368.1"/>
    <property type="molecule type" value="Genomic_DNA"/>
</dbReference>
<proteinExistence type="predicted"/>
<evidence type="ECO:0000313" key="1">
    <source>
        <dbReference type="EMBL" id="QJA44368.1"/>
    </source>
</evidence>
<protein>
    <submittedName>
        <fullName evidence="1">Uncharacterized protein</fullName>
    </submittedName>
</protein>
<reference evidence="1" key="1">
    <citation type="submission" date="2020-03" db="EMBL/GenBank/DDBJ databases">
        <title>The deep terrestrial virosphere.</title>
        <authorList>
            <person name="Holmfeldt K."/>
            <person name="Nilsson E."/>
            <person name="Simone D."/>
            <person name="Lopez-Fernandez M."/>
            <person name="Wu X."/>
            <person name="de Brujin I."/>
            <person name="Lundin D."/>
            <person name="Andersson A."/>
            <person name="Bertilsson S."/>
            <person name="Dopson M."/>
        </authorList>
    </citation>
    <scope>NUCLEOTIDE SEQUENCE</scope>
    <source>
        <strain evidence="1">TM448A00093</strain>
        <strain evidence="2">TM448B00906</strain>
    </source>
</reference>
<accession>A0A6H1ZA09</accession>
<name>A0A6H1ZA09_9ZZZZ</name>
<dbReference type="AlphaFoldDB" id="A0A6H1ZA09"/>
<evidence type="ECO:0000313" key="2">
    <source>
        <dbReference type="EMBL" id="QJH97037.1"/>
    </source>
</evidence>
<dbReference type="EMBL" id="MT144671">
    <property type="protein sequence ID" value="QJH97037.1"/>
    <property type="molecule type" value="Genomic_DNA"/>
</dbReference>